<dbReference type="SUPFAM" id="SSF56300">
    <property type="entry name" value="Metallo-dependent phosphatases"/>
    <property type="match status" value="1"/>
</dbReference>
<dbReference type="AlphaFoldDB" id="A0A0R3RRK2"/>
<evidence type="ECO:0000313" key="1">
    <source>
        <dbReference type="Proteomes" id="UP000050640"/>
    </source>
</evidence>
<protein>
    <submittedName>
        <fullName evidence="2">Metallophos domain-containing protein</fullName>
    </submittedName>
</protein>
<evidence type="ECO:0000313" key="2">
    <source>
        <dbReference type="WBParaSite" id="EEL_0000436701-mRNA-1"/>
    </source>
</evidence>
<dbReference type="InterPro" id="IPR029052">
    <property type="entry name" value="Metallo-depent_PP-like"/>
</dbReference>
<dbReference type="STRING" id="1147741.A0A0R3RRK2"/>
<keyword evidence="1" id="KW-1185">Reference proteome</keyword>
<accession>A0A0R3RRK2</accession>
<proteinExistence type="predicted"/>
<dbReference type="Proteomes" id="UP000050640">
    <property type="component" value="Unplaced"/>
</dbReference>
<dbReference type="WBParaSite" id="EEL_0000436701-mRNA-1">
    <property type="protein sequence ID" value="EEL_0000436701-mRNA-1"/>
    <property type="gene ID" value="EEL_0000436701"/>
</dbReference>
<name>A0A0R3RRK2_9BILA</name>
<sequence>MCVQGSSKIILTCMKYCLGVKDSEKVWIGDEHLTTHFPDLFIEKLRIPDHHTDGERALSDYSEKEPVVQQLAHQPNDVSKILKRIDLILSGHTHAGQFYVVWLLIYLKNDSLYGLYKIPNIQVSPTSDF</sequence>
<organism evidence="1 2">
    <name type="scientific">Elaeophora elaphi</name>
    <dbReference type="NCBI Taxonomy" id="1147741"/>
    <lineage>
        <taxon>Eukaryota</taxon>
        <taxon>Metazoa</taxon>
        <taxon>Ecdysozoa</taxon>
        <taxon>Nematoda</taxon>
        <taxon>Chromadorea</taxon>
        <taxon>Rhabditida</taxon>
        <taxon>Spirurina</taxon>
        <taxon>Spiruromorpha</taxon>
        <taxon>Filarioidea</taxon>
        <taxon>Onchocercidae</taxon>
        <taxon>Elaeophora</taxon>
    </lineage>
</organism>
<reference evidence="2" key="1">
    <citation type="submission" date="2017-02" db="UniProtKB">
        <authorList>
            <consortium name="WormBaseParasite"/>
        </authorList>
    </citation>
    <scope>IDENTIFICATION</scope>
</reference>